<dbReference type="Pfam" id="PF00075">
    <property type="entry name" value="RNase_H"/>
    <property type="match status" value="1"/>
</dbReference>
<proteinExistence type="predicted"/>
<reference evidence="2" key="1">
    <citation type="journal article" date="2018" name="PLoS Negl. Trop. Dis.">
        <title>Sialome diversity of ticks revealed by RNAseq of single tick salivary glands.</title>
        <authorList>
            <person name="Perner J."/>
            <person name="Kropackova S."/>
            <person name="Kopacek P."/>
            <person name="Ribeiro J.M."/>
        </authorList>
    </citation>
    <scope>NUCLEOTIDE SEQUENCE</scope>
    <source>
        <strain evidence="2">Siblings of single egg batch collected in Ceske Budejovice</strain>
        <tissue evidence="2">Salivary glands</tissue>
    </source>
</reference>
<name>A0A147BLZ7_IXORI</name>
<dbReference type="CDD" id="cd09276">
    <property type="entry name" value="Rnase_HI_RT_non_LTR"/>
    <property type="match status" value="1"/>
</dbReference>
<dbReference type="EMBL" id="GEGO01003628">
    <property type="protein sequence ID" value="JAR91776.1"/>
    <property type="molecule type" value="Transcribed_RNA"/>
</dbReference>
<accession>A0A147BLZ7</accession>
<organism evidence="2">
    <name type="scientific">Ixodes ricinus</name>
    <name type="common">Common tick</name>
    <name type="synonym">Acarus ricinus</name>
    <dbReference type="NCBI Taxonomy" id="34613"/>
    <lineage>
        <taxon>Eukaryota</taxon>
        <taxon>Metazoa</taxon>
        <taxon>Ecdysozoa</taxon>
        <taxon>Arthropoda</taxon>
        <taxon>Chelicerata</taxon>
        <taxon>Arachnida</taxon>
        <taxon>Acari</taxon>
        <taxon>Parasitiformes</taxon>
        <taxon>Ixodida</taxon>
        <taxon>Ixodoidea</taxon>
        <taxon>Ixodidae</taxon>
        <taxon>Ixodinae</taxon>
        <taxon>Ixodes</taxon>
    </lineage>
</organism>
<dbReference type="Gene3D" id="3.30.420.10">
    <property type="entry name" value="Ribonuclease H-like superfamily/Ribonuclease H"/>
    <property type="match status" value="1"/>
</dbReference>
<dbReference type="GO" id="GO:0003676">
    <property type="term" value="F:nucleic acid binding"/>
    <property type="evidence" value="ECO:0007669"/>
    <property type="project" value="InterPro"/>
</dbReference>
<dbReference type="InterPro" id="IPR036397">
    <property type="entry name" value="RNaseH_sf"/>
</dbReference>
<sequence length="422" mass="48345">LTYILARSLRVCLGLPRATSSALVLATAKEPPVTILRIQEVCRNFFRLSARPLFHEILSRKGTNFLRTLNFVPLLIPEQTHWVQDIHKLPWMLPLLDINMNIPGMETKASVNTHVARTLTLAHLEQKYDDNIHVYTDESTKDEGSTSAFVVLHFNHWSSFRLSHHTSSTIAELHALLAAAMYIKNSFKANSWVICTDSKPALQSIKTLNTRNENMSLVYRICEELGEAIGFGHTVHLQWVPGHSGVSGNTQADQLATDAYTSNNVQLTPFTKSDAKWYIRCLRNRMSPDTWLKSISEQILLFLIDPDLRCPVHNYLSRRIETLIHRLRLNVAYTGRFLFRIQQVESPSCTCGHPVEDVEHIILDCPKYDQWRTRLRVGLSILDNRSFSLAKVLGPWPDLKSQKRASTLLRDFFTETKIVDRY</sequence>
<evidence type="ECO:0000313" key="2">
    <source>
        <dbReference type="EMBL" id="JAR91776.1"/>
    </source>
</evidence>
<dbReference type="GO" id="GO:0004523">
    <property type="term" value="F:RNA-DNA hybrid ribonuclease activity"/>
    <property type="evidence" value="ECO:0007669"/>
    <property type="project" value="InterPro"/>
</dbReference>
<feature type="non-terminal residue" evidence="2">
    <location>
        <position position="1"/>
    </location>
</feature>
<protein>
    <submittedName>
        <fullName evidence="2">Putative i-1 ci</fullName>
    </submittedName>
</protein>
<dbReference type="InterPro" id="IPR012337">
    <property type="entry name" value="RNaseH-like_sf"/>
</dbReference>
<evidence type="ECO:0000259" key="1">
    <source>
        <dbReference type="PROSITE" id="PS50879"/>
    </source>
</evidence>
<dbReference type="SUPFAM" id="SSF53098">
    <property type="entry name" value="Ribonuclease H-like"/>
    <property type="match status" value="1"/>
</dbReference>
<dbReference type="PROSITE" id="PS50879">
    <property type="entry name" value="RNASE_H_1"/>
    <property type="match status" value="1"/>
</dbReference>
<feature type="domain" description="RNase H type-1" evidence="1">
    <location>
        <begin position="128"/>
        <end position="261"/>
    </location>
</feature>
<dbReference type="AlphaFoldDB" id="A0A147BLZ7"/>
<dbReference type="InterPro" id="IPR002156">
    <property type="entry name" value="RNaseH_domain"/>
</dbReference>